<proteinExistence type="predicted"/>
<evidence type="ECO:0000256" key="1">
    <source>
        <dbReference type="SAM" id="Phobius"/>
    </source>
</evidence>
<evidence type="ECO:0000313" key="2">
    <source>
        <dbReference type="EMBL" id="OGN05242.1"/>
    </source>
</evidence>
<name>A0A1F8EWK0_9BACT</name>
<dbReference type="STRING" id="1802669.A2746_01100"/>
<evidence type="ECO:0000313" key="3">
    <source>
        <dbReference type="Proteomes" id="UP000177419"/>
    </source>
</evidence>
<organism evidence="2 3">
    <name type="scientific">Candidatus Yanofskybacteria bacterium RIFCSPHIGHO2_01_FULL_44_22</name>
    <dbReference type="NCBI Taxonomy" id="1802669"/>
    <lineage>
        <taxon>Bacteria</taxon>
        <taxon>Candidatus Yanofskyibacteriota</taxon>
    </lineage>
</organism>
<feature type="transmembrane region" description="Helical" evidence="1">
    <location>
        <begin position="16"/>
        <end position="36"/>
    </location>
</feature>
<dbReference type="Gene3D" id="2.120.10.30">
    <property type="entry name" value="TolB, C-terminal domain"/>
    <property type="match status" value="1"/>
</dbReference>
<dbReference type="InterPro" id="IPR011042">
    <property type="entry name" value="6-blade_b-propeller_TolB-like"/>
</dbReference>
<gene>
    <name evidence="2" type="ORF">A2746_01100</name>
</gene>
<keyword evidence="1" id="KW-0812">Transmembrane</keyword>
<dbReference type="EMBL" id="MGJJ01000015">
    <property type="protein sequence ID" value="OGN05242.1"/>
    <property type="molecule type" value="Genomic_DNA"/>
</dbReference>
<dbReference type="SUPFAM" id="SSF82171">
    <property type="entry name" value="DPP6 N-terminal domain-like"/>
    <property type="match status" value="1"/>
</dbReference>
<sequence>MNGLNWQVKDFLRKNILTTLSALIIFLAAFLGGYVLSSQKDDSSAGGYYGGNLLEKFISGNKNGKMDDSANQPPSESEITAVSGGLVLPGIAFFENNSTAVFYEQGSGRLIAADLSTKEARPLSAQIPADLINILWPAGPAGSRPVNGEEIIGEFHLRAKEGTAFKYFNFPGGKISVLPGVKSAVFSPSGRQIASFQSGLSGDSNKITVSSPDGGVSKNILNTRLDNFKLYWPQENLLFLKISDNFGFAKLFSLNKDGAITEVLRDKKDLEIKWSPAGNLLMFSVLSADKKAELFYKALPDGEEKRLAGDAPASKCAWGVDSAHIFCVESIADGSETIFRLNIAENEKQPVSLLGSNIKTKEFLISNLEDYAIILNAYDQRVYSVKLTEKRR</sequence>
<keyword evidence="1" id="KW-1133">Transmembrane helix</keyword>
<comment type="caution">
    <text evidence="2">The sequence shown here is derived from an EMBL/GenBank/DDBJ whole genome shotgun (WGS) entry which is preliminary data.</text>
</comment>
<keyword evidence="1" id="KW-0472">Membrane</keyword>
<accession>A0A1F8EWK0</accession>
<reference evidence="2 3" key="1">
    <citation type="journal article" date="2016" name="Nat. Commun.">
        <title>Thousands of microbial genomes shed light on interconnected biogeochemical processes in an aquifer system.</title>
        <authorList>
            <person name="Anantharaman K."/>
            <person name="Brown C.T."/>
            <person name="Hug L.A."/>
            <person name="Sharon I."/>
            <person name="Castelle C.J."/>
            <person name="Probst A.J."/>
            <person name="Thomas B.C."/>
            <person name="Singh A."/>
            <person name="Wilkins M.J."/>
            <person name="Karaoz U."/>
            <person name="Brodie E.L."/>
            <person name="Williams K.H."/>
            <person name="Hubbard S.S."/>
            <person name="Banfield J.F."/>
        </authorList>
    </citation>
    <scope>NUCLEOTIDE SEQUENCE [LARGE SCALE GENOMIC DNA]</scope>
</reference>
<dbReference type="Proteomes" id="UP000177419">
    <property type="component" value="Unassembled WGS sequence"/>
</dbReference>
<protein>
    <submittedName>
        <fullName evidence="2">Uncharacterized protein</fullName>
    </submittedName>
</protein>
<dbReference type="AlphaFoldDB" id="A0A1F8EWK0"/>